<keyword evidence="2" id="KW-1185">Reference proteome</keyword>
<reference evidence="1" key="1">
    <citation type="submission" date="2019-11" db="EMBL/GenBank/DDBJ databases">
        <title>Nori genome reveals adaptations in red seaweeds to the harsh intertidal environment.</title>
        <authorList>
            <person name="Wang D."/>
            <person name="Mao Y."/>
        </authorList>
    </citation>
    <scope>NUCLEOTIDE SEQUENCE</scope>
    <source>
        <tissue evidence="1">Gametophyte</tissue>
    </source>
</reference>
<accession>A0ACC3C4U7</accession>
<proteinExistence type="predicted"/>
<dbReference type="Proteomes" id="UP000798662">
    <property type="component" value="Chromosome 2"/>
</dbReference>
<protein>
    <submittedName>
        <fullName evidence="1">Uncharacterized protein</fullName>
    </submittedName>
</protein>
<name>A0ACC3C4U7_PYRYE</name>
<organism evidence="1 2">
    <name type="scientific">Pyropia yezoensis</name>
    <name type="common">Susabi-nori</name>
    <name type="synonym">Porphyra yezoensis</name>
    <dbReference type="NCBI Taxonomy" id="2788"/>
    <lineage>
        <taxon>Eukaryota</taxon>
        <taxon>Rhodophyta</taxon>
        <taxon>Bangiophyceae</taxon>
        <taxon>Bangiales</taxon>
        <taxon>Bangiaceae</taxon>
        <taxon>Pyropia</taxon>
    </lineage>
</organism>
<gene>
    <name evidence="1" type="ORF">I4F81_007328</name>
</gene>
<comment type="caution">
    <text evidence="1">The sequence shown here is derived from an EMBL/GenBank/DDBJ whole genome shotgun (WGS) entry which is preliminary data.</text>
</comment>
<dbReference type="EMBL" id="CM020619">
    <property type="protein sequence ID" value="KAK1864786.1"/>
    <property type="molecule type" value="Genomic_DNA"/>
</dbReference>
<evidence type="ECO:0000313" key="1">
    <source>
        <dbReference type="EMBL" id="KAK1864786.1"/>
    </source>
</evidence>
<evidence type="ECO:0000313" key="2">
    <source>
        <dbReference type="Proteomes" id="UP000798662"/>
    </source>
</evidence>
<sequence>MARGRLLTALAVTAAAVAVAMTATAATAEDRTDLVVEDSSRDRPLSSGRRGRIVGGRQVSALDRDNGAEFMGTLYTPGGGMYCGAALIGFGHVLTRAGCYVQTGDIVRVGGVRLFQGVQLKVTRVINHPQYDPNGDLNDIAVLKVSGPGEAAMVAAGVLPITFRRKLGNPHGFFITGYGAVDKLAQTAGSLQLKRGYQPLKKWATCKELLRFVKLSDGRTLPVNEDRQLCTNYQSTRSGALCERDVGGPMYRAAYARVNGKRVKVYVLYGISSYWVGTTSQRCPQGLPNVGTNVSFYYYWIRQNMNFDCAVAAGRERRMCPAGIATCRGYLSAAVTRGLSRVVMS</sequence>